<evidence type="ECO:0000313" key="1">
    <source>
        <dbReference type="EnsemblMetazoa" id="AMIN014018-PA"/>
    </source>
</evidence>
<reference evidence="1" key="2">
    <citation type="submission" date="2020-05" db="UniProtKB">
        <authorList>
            <consortium name="EnsemblMetazoa"/>
        </authorList>
    </citation>
    <scope>IDENTIFICATION</scope>
    <source>
        <strain evidence="1">MINIMUS1</strain>
    </source>
</reference>
<proteinExistence type="predicted"/>
<name>A0A182WMQ3_9DIPT</name>
<dbReference type="EnsemblMetazoa" id="AMIN014018-RA">
    <property type="protein sequence ID" value="AMIN014018-PA"/>
    <property type="gene ID" value="AMIN014018"/>
</dbReference>
<evidence type="ECO:0000313" key="2">
    <source>
        <dbReference type="Proteomes" id="UP000075920"/>
    </source>
</evidence>
<protein>
    <submittedName>
        <fullName evidence="1">Uncharacterized protein</fullName>
    </submittedName>
</protein>
<organism evidence="1 2">
    <name type="scientific">Anopheles minimus</name>
    <dbReference type="NCBI Taxonomy" id="112268"/>
    <lineage>
        <taxon>Eukaryota</taxon>
        <taxon>Metazoa</taxon>
        <taxon>Ecdysozoa</taxon>
        <taxon>Arthropoda</taxon>
        <taxon>Hexapoda</taxon>
        <taxon>Insecta</taxon>
        <taxon>Pterygota</taxon>
        <taxon>Neoptera</taxon>
        <taxon>Endopterygota</taxon>
        <taxon>Diptera</taxon>
        <taxon>Nematocera</taxon>
        <taxon>Culicoidea</taxon>
        <taxon>Culicidae</taxon>
        <taxon>Anophelinae</taxon>
        <taxon>Anopheles</taxon>
    </lineage>
</organism>
<dbReference type="AlphaFoldDB" id="A0A182WMQ3"/>
<reference evidence="2" key="1">
    <citation type="submission" date="2013-03" db="EMBL/GenBank/DDBJ databases">
        <title>The Genome Sequence of Anopheles minimus MINIMUS1.</title>
        <authorList>
            <consortium name="The Broad Institute Genomics Platform"/>
            <person name="Neafsey D.E."/>
            <person name="Walton C."/>
            <person name="Walker B."/>
            <person name="Young S.K."/>
            <person name="Zeng Q."/>
            <person name="Gargeya S."/>
            <person name="Fitzgerald M."/>
            <person name="Haas B."/>
            <person name="Abouelleil A."/>
            <person name="Allen A.W."/>
            <person name="Alvarado L."/>
            <person name="Arachchi H.M."/>
            <person name="Berlin A.M."/>
            <person name="Chapman S.B."/>
            <person name="Gainer-Dewar J."/>
            <person name="Goldberg J."/>
            <person name="Griggs A."/>
            <person name="Gujja S."/>
            <person name="Hansen M."/>
            <person name="Howarth C."/>
            <person name="Imamovic A."/>
            <person name="Ireland A."/>
            <person name="Larimer J."/>
            <person name="McCowan C."/>
            <person name="Murphy C."/>
            <person name="Pearson M."/>
            <person name="Poon T.W."/>
            <person name="Priest M."/>
            <person name="Roberts A."/>
            <person name="Saif S."/>
            <person name="Shea T."/>
            <person name="Sisk P."/>
            <person name="Sykes S."/>
            <person name="Wortman J."/>
            <person name="Nusbaum C."/>
            <person name="Birren B."/>
        </authorList>
    </citation>
    <scope>NUCLEOTIDE SEQUENCE [LARGE SCALE GENOMIC DNA]</scope>
    <source>
        <strain evidence="2">MINIMUS1</strain>
    </source>
</reference>
<dbReference type="Proteomes" id="UP000075920">
    <property type="component" value="Unassembled WGS sequence"/>
</dbReference>
<accession>A0A182WMQ3</accession>
<dbReference type="VEuPathDB" id="VectorBase:AMIN014018"/>
<keyword evidence="2" id="KW-1185">Reference proteome</keyword>
<sequence length="67" mass="7868">MKKKYYTIYIRIHILYVCMCVEREETCLHCQHTRIVSVERMNHKIMSLFCDAAPIRAEIAPIVLAAV</sequence>